<gene>
    <name evidence="11" type="ORF">AAFH96_16695</name>
</gene>
<keyword evidence="12" id="KW-1185">Reference proteome</keyword>
<evidence type="ECO:0000256" key="8">
    <source>
        <dbReference type="SAM" id="SignalP"/>
    </source>
</evidence>
<evidence type="ECO:0000259" key="10">
    <source>
        <dbReference type="PROSITE" id="PS51760"/>
    </source>
</evidence>
<dbReference type="Gene3D" id="2.60.40.290">
    <property type="match status" value="1"/>
</dbReference>
<dbReference type="InterPro" id="IPR008979">
    <property type="entry name" value="Galactose-bd-like_sf"/>
</dbReference>
<dbReference type="PROSITE" id="PS51760">
    <property type="entry name" value="GH10_2"/>
    <property type="match status" value="1"/>
</dbReference>
<dbReference type="Gene3D" id="2.60.120.260">
    <property type="entry name" value="Galactose-binding domain-like"/>
    <property type="match status" value="1"/>
</dbReference>
<feature type="compositionally biased region" description="Pro residues" evidence="7">
    <location>
        <begin position="535"/>
        <end position="565"/>
    </location>
</feature>
<keyword evidence="2 6" id="KW-0378">Hydrolase</keyword>
<dbReference type="SUPFAM" id="SSF49785">
    <property type="entry name" value="Galactose-binding domain-like"/>
    <property type="match status" value="1"/>
</dbReference>
<dbReference type="Pfam" id="PF02018">
    <property type="entry name" value="CBM_4_9"/>
    <property type="match status" value="1"/>
</dbReference>
<dbReference type="PANTHER" id="PTHR31490:SF90">
    <property type="entry name" value="ENDO-1,4-BETA-XYLANASE A"/>
    <property type="match status" value="1"/>
</dbReference>
<dbReference type="RefSeq" id="WP_375734788.1">
    <property type="nucleotide sequence ID" value="NZ_JBCGDC010000043.1"/>
</dbReference>
<evidence type="ECO:0000256" key="5">
    <source>
        <dbReference type="ARBA" id="ARBA00023326"/>
    </source>
</evidence>
<name>A0ABV5CRV3_9ACTN</name>
<feature type="domain" description="CBM2" evidence="9">
    <location>
        <begin position="561"/>
        <end position="670"/>
    </location>
</feature>
<dbReference type="InterPro" id="IPR017853">
    <property type="entry name" value="GH"/>
</dbReference>
<organism evidence="11 12">
    <name type="scientific">Polymorphospora lycopeni</name>
    <dbReference type="NCBI Taxonomy" id="3140240"/>
    <lineage>
        <taxon>Bacteria</taxon>
        <taxon>Bacillati</taxon>
        <taxon>Actinomycetota</taxon>
        <taxon>Actinomycetes</taxon>
        <taxon>Micromonosporales</taxon>
        <taxon>Micromonosporaceae</taxon>
        <taxon>Polymorphospora</taxon>
    </lineage>
</organism>
<keyword evidence="5 6" id="KW-0624">Polysaccharide degradation</keyword>
<evidence type="ECO:0000259" key="9">
    <source>
        <dbReference type="PROSITE" id="PS51173"/>
    </source>
</evidence>
<accession>A0ABV5CRV3</accession>
<dbReference type="PANTHER" id="PTHR31490">
    <property type="entry name" value="GLYCOSYL HYDROLASE"/>
    <property type="match status" value="1"/>
</dbReference>
<reference evidence="11 12" key="1">
    <citation type="submission" date="2024-04" db="EMBL/GenBank/DDBJ databases">
        <title>Polymorphospora sp. isolated from Baiyangdian Lake in Xiong'an New Area.</title>
        <authorList>
            <person name="Zhang X."/>
            <person name="Liu J."/>
        </authorList>
    </citation>
    <scope>NUCLEOTIDE SEQUENCE [LARGE SCALE GENOMIC DNA]</scope>
    <source>
        <strain evidence="11 12">2-325</strain>
    </source>
</reference>
<feature type="signal peptide" evidence="8">
    <location>
        <begin position="1"/>
        <end position="28"/>
    </location>
</feature>
<comment type="similarity">
    <text evidence="6">Belongs to the glycosyl hydrolase 10 (cellulase F) family.</text>
</comment>
<dbReference type="EC" id="3.2.1.8" evidence="6"/>
<feature type="region of interest" description="Disordered" evidence="7">
    <location>
        <begin position="526"/>
        <end position="566"/>
    </location>
</feature>
<dbReference type="PROSITE" id="PS51173">
    <property type="entry name" value="CBM2"/>
    <property type="match status" value="1"/>
</dbReference>
<dbReference type="PRINTS" id="PR00134">
    <property type="entry name" value="GLHYDRLASE10"/>
</dbReference>
<dbReference type="InterPro" id="IPR001000">
    <property type="entry name" value="GH10_dom"/>
</dbReference>
<keyword evidence="3 6" id="KW-0119">Carbohydrate metabolism</keyword>
<dbReference type="InterPro" id="IPR003305">
    <property type="entry name" value="CenC_carb-bd"/>
</dbReference>
<dbReference type="InterPro" id="IPR012291">
    <property type="entry name" value="CBM2_carb-bd_dom_sf"/>
</dbReference>
<comment type="caution">
    <text evidence="11">The sequence shown here is derived from an EMBL/GenBank/DDBJ whole genome shotgun (WGS) entry which is preliminary data.</text>
</comment>
<dbReference type="EMBL" id="JBCGDC010000043">
    <property type="protein sequence ID" value="MFB6394732.1"/>
    <property type="molecule type" value="Genomic_DNA"/>
</dbReference>
<dbReference type="InterPro" id="IPR008965">
    <property type="entry name" value="CBM2/CBM3_carb-bd_dom_sf"/>
</dbReference>
<dbReference type="SMART" id="SM00633">
    <property type="entry name" value="Glyco_10"/>
    <property type="match status" value="1"/>
</dbReference>
<evidence type="ECO:0000256" key="7">
    <source>
        <dbReference type="SAM" id="MobiDB-lite"/>
    </source>
</evidence>
<dbReference type="SMART" id="SM00637">
    <property type="entry name" value="CBD_II"/>
    <property type="match status" value="1"/>
</dbReference>
<dbReference type="Proteomes" id="UP001582793">
    <property type="component" value="Unassembled WGS sequence"/>
</dbReference>
<evidence type="ECO:0000256" key="3">
    <source>
        <dbReference type="ARBA" id="ARBA00023277"/>
    </source>
</evidence>
<protein>
    <recommendedName>
        <fullName evidence="6">Beta-xylanase</fullName>
        <ecNumber evidence="6">3.2.1.8</ecNumber>
    </recommendedName>
</protein>
<evidence type="ECO:0000256" key="1">
    <source>
        <dbReference type="ARBA" id="ARBA00022737"/>
    </source>
</evidence>
<evidence type="ECO:0000256" key="2">
    <source>
        <dbReference type="ARBA" id="ARBA00022801"/>
    </source>
</evidence>
<dbReference type="SUPFAM" id="SSF49384">
    <property type="entry name" value="Carbohydrate-binding domain"/>
    <property type="match status" value="1"/>
</dbReference>
<evidence type="ECO:0000256" key="4">
    <source>
        <dbReference type="ARBA" id="ARBA00023295"/>
    </source>
</evidence>
<proteinExistence type="inferred from homology"/>
<keyword evidence="8" id="KW-0732">Signal</keyword>
<comment type="catalytic activity">
    <reaction evidence="6">
        <text>Endohydrolysis of (1-&gt;4)-beta-D-xylosidic linkages in xylans.</text>
        <dbReference type="EC" id="3.2.1.8"/>
    </reaction>
</comment>
<dbReference type="SUPFAM" id="SSF51445">
    <property type="entry name" value="(Trans)glycosidases"/>
    <property type="match status" value="1"/>
</dbReference>
<evidence type="ECO:0000313" key="12">
    <source>
        <dbReference type="Proteomes" id="UP001582793"/>
    </source>
</evidence>
<dbReference type="Pfam" id="PF00553">
    <property type="entry name" value="CBM_2"/>
    <property type="match status" value="1"/>
</dbReference>
<dbReference type="InterPro" id="IPR001919">
    <property type="entry name" value="CBD2"/>
</dbReference>
<dbReference type="Pfam" id="PF00331">
    <property type="entry name" value="Glyco_hydro_10"/>
    <property type="match status" value="1"/>
</dbReference>
<keyword evidence="1" id="KW-0677">Repeat</keyword>
<feature type="chain" id="PRO_5046319134" description="Beta-xylanase" evidence="8">
    <location>
        <begin position="29"/>
        <end position="736"/>
    </location>
</feature>
<evidence type="ECO:0000313" key="11">
    <source>
        <dbReference type="EMBL" id="MFB6394732.1"/>
    </source>
</evidence>
<feature type="domain" description="GH10" evidence="10">
    <location>
        <begin position="196"/>
        <end position="527"/>
    </location>
</feature>
<dbReference type="Gene3D" id="3.20.20.80">
    <property type="entry name" value="Glycosidases"/>
    <property type="match status" value="1"/>
</dbReference>
<sequence length="736" mass="80254">MRALRMRRATYAPIGFLALALTASLAVAVPLVTAPQAQASSPLVVLGDDFEDGTSQGWTPRADETVASSTATAHAGTRSLAVTGRTRSWEGPVRDLLDIVELGTRYTLSVWVRLAAGEPSTQARLSVERRTDGTPTYDQVVGNTAVTSGGWVNLRGQYTLATDVEFLTTYVETASGTASFHIDDFLLTAEPSLPIQTDIPPVKDVVDEFPVGAAVGPAQLIGNHAQLLRRHFNSVTAGNAMKWDATQPTEGTFRFTDADRIVAFAQANGMEVRGHTLVWHQQTPDWVFKDAAGNDMTATPANKALLLSRLEDHIRGVAGHYAGDISAWDVVNEVIDENQSDGMRRSRWFEITGLDYIRTAFRVARQVDPTAKLYINDYNTNVPSKRDKLYNLVAQLKAEGVPVDGVGHQMHVNIDWPSISETEAMLTKFVPLGVDQQITEMDISIYTNNSESFPTPPRDRLLKQAYRYRDLFDLYRRYASEITSVTLWGLADDDTWLDTFPVTRNDAPLLFDERLQAKPAYWGVVDPSKIETTPSPTPTTPPPTTPPPTTPPPTTPPPTTGPPPGTICQVTYAVAGQWPGGFQGDVRLTVTGAPVNGWTLRWTFGGGQQISQAWGGNHTQSGANVAVTNAAWNGTITPGTPVNIGFLANWTGSNPAPTTFTLNNLPCTTGRSRRRPGDVVEQVRHSVAPHDTGGIVERDDVTGARRAEERATRQPPPLRSLIAWFAGPPRRLHLDT</sequence>
<keyword evidence="4 6" id="KW-0326">Glycosidase</keyword>
<evidence type="ECO:0000256" key="6">
    <source>
        <dbReference type="RuleBase" id="RU361174"/>
    </source>
</evidence>
<dbReference type="InterPro" id="IPR044846">
    <property type="entry name" value="GH10"/>
</dbReference>